<dbReference type="GeneID" id="28995890"/>
<proteinExistence type="predicted"/>
<dbReference type="AlphaFoldDB" id="A0A162PZA2"/>
<protein>
    <recommendedName>
        <fullName evidence="1">Helicase SMUBP-2/HCS1 1B domain-containing protein</fullName>
    </recommendedName>
</protein>
<feature type="domain" description="Helicase SMUBP-2/HCS1 1B" evidence="1">
    <location>
        <begin position="6"/>
        <end position="124"/>
    </location>
</feature>
<dbReference type="InterPro" id="IPR048761">
    <property type="entry name" value="SMUBP-2_HCS1_1B"/>
</dbReference>
<dbReference type="InParanoid" id="A0A162PZA2"/>
<organism evidence="2 3">
    <name type="scientific">Phycomyces blakesleeanus (strain ATCC 8743b / DSM 1359 / FGSC 10004 / NBRC 33097 / NRRL 1555)</name>
    <dbReference type="NCBI Taxonomy" id="763407"/>
    <lineage>
        <taxon>Eukaryota</taxon>
        <taxon>Fungi</taxon>
        <taxon>Fungi incertae sedis</taxon>
        <taxon>Mucoromycota</taxon>
        <taxon>Mucoromycotina</taxon>
        <taxon>Mucoromycetes</taxon>
        <taxon>Mucorales</taxon>
        <taxon>Phycomycetaceae</taxon>
        <taxon>Phycomyces</taxon>
    </lineage>
</organism>
<dbReference type="RefSeq" id="XP_018295417.1">
    <property type="nucleotide sequence ID" value="XM_018434984.1"/>
</dbReference>
<evidence type="ECO:0000313" key="2">
    <source>
        <dbReference type="EMBL" id="OAD77377.1"/>
    </source>
</evidence>
<accession>A0A162PZA2</accession>
<dbReference type="Pfam" id="PF21138">
    <property type="entry name" value="SMUBP-2_HCS1_1B"/>
    <property type="match status" value="1"/>
</dbReference>
<sequence>MEKFIDHQISLIQQEKTIDVEETSKLLSTYTPLQLQKRGLALIGLKVTGMRTGLGGKSLIDLELANPIKLPPVLPAHKISTGDIVGLDEYKKDKPSKQSAQWSGVVLRVTDSKVTIALSQDTDDELPPEIQERCQMQAT</sequence>
<evidence type="ECO:0000259" key="1">
    <source>
        <dbReference type="Pfam" id="PF21138"/>
    </source>
</evidence>
<reference evidence="3" key="1">
    <citation type="submission" date="2015-06" db="EMBL/GenBank/DDBJ databases">
        <title>Expansion of signal transduction pathways in fungi by whole-genome duplication.</title>
        <authorList>
            <consortium name="DOE Joint Genome Institute"/>
            <person name="Corrochano L.M."/>
            <person name="Kuo A."/>
            <person name="Marcet-Houben M."/>
            <person name="Polaino S."/>
            <person name="Salamov A."/>
            <person name="Villalobos J.M."/>
            <person name="Alvarez M.I."/>
            <person name="Avalos J."/>
            <person name="Benito E.P."/>
            <person name="Benoit I."/>
            <person name="Burger G."/>
            <person name="Camino L.P."/>
            <person name="Canovas D."/>
            <person name="Cerda-Olmedo E."/>
            <person name="Cheng J.-F."/>
            <person name="Dominguez A."/>
            <person name="Elias M."/>
            <person name="Eslava A.P."/>
            <person name="Glaser F."/>
            <person name="Grimwood J."/>
            <person name="Gutierrez G."/>
            <person name="Heitman J."/>
            <person name="Henrissat B."/>
            <person name="Iturriaga E.A."/>
            <person name="Lang B.F."/>
            <person name="Lavin J.L."/>
            <person name="Lee S."/>
            <person name="Li W."/>
            <person name="Lindquist E."/>
            <person name="Lopez-Garcia S."/>
            <person name="Luque E.M."/>
            <person name="Marcos A.T."/>
            <person name="Martin J."/>
            <person name="McCluskey K."/>
            <person name="Medina H.R."/>
            <person name="Miralles-Duran A."/>
            <person name="Miyazaki A."/>
            <person name="Munoz-Torres E."/>
            <person name="Oguiza J.A."/>
            <person name="Ohm R."/>
            <person name="Olmedo M."/>
            <person name="Orejas M."/>
            <person name="Ortiz-Castellanos L."/>
            <person name="Pisabarro A.G."/>
            <person name="Rodriguez-Romero J."/>
            <person name="Ruiz-Herrera J."/>
            <person name="Ruiz-Vazquez R."/>
            <person name="Sanz C."/>
            <person name="Schackwitz W."/>
            <person name="Schmutz J."/>
            <person name="Shahriari M."/>
            <person name="Shelest E."/>
            <person name="Silva-Franco F."/>
            <person name="Soanes D."/>
            <person name="Syed K."/>
            <person name="Tagua V.G."/>
            <person name="Talbot N.J."/>
            <person name="Thon M."/>
            <person name="De vries R.P."/>
            <person name="Wiebenga A."/>
            <person name="Yadav J.S."/>
            <person name="Braun E.L."/>
            <person name="Baker S."/>
            <person name="Garre V."/>
            <person name="Horwitz B."/>
            <person name="Torres-Martinez S."/>
            <person name="Idnurm A."/>
            <person name="Herrera-Estrella A."/>
            <person name="Gabaldon T."/>
            <person name="Grigoriev I.V."/>
        </authorList>
    </citation>
    <scope>NUCLEOTIDE SEQUENCE [LARGE SCALE GENOMIC DNA]</scope>
    <source>
        <strain evidence="3">NRRL 1555(-)</strain>
    </source>
</reference>
<dbReference type="Gene3D" id="2.40.30.270">
    <property type="match status" value="1"/>
</dbReference>
<keyword evidence="3" id="KW-1185">Reference proteome</keyword>
<dbReference type="OrthoDB" id="6513042at2759"/>
<dbReference type="GO" id="GO:0003723">
    <property type="term" value="F:RNA binding"/>
    <property type="evidence" value="ECO:0007669"/>
    <property type="project" value="InterPro"/>
</dbReference>
<evidence type="ECO:0000313" key="3">
    <source>
        <dbReference type="Proteomes" id="UP000077315"/>
    </source>
</evidence>
<dbReference type="EMBL" id="KV440974">
    <property type="protein sequence ID" value="OAD77377.1"/>
    <property type="molecule type" value="Genomic_DNA"/>
</dbReference>
<dbReference type="STRING" id="763407.A0A162PZA2"/>
<dbReference type="Proteomes" id="UP000077315">
    <property type="component" value="Unassembled WGS sequence"/>
</dbReference>
<dbReference type="VEuPathDB" id="FungiDB:PHYBLDRAFT_164294"/>
<name>A0A162PZA2_PHYB8</name>
<gene>
    <name evidence="2" type="ORF">PHYBLDRAFT_164294</name>
</gene>